<dbReference type="PANTHER" id="PTHR46796:SF2">
    <property type="entry name" value="TRANSCRIPTIONAL REGULATORY PROTEIN"/>
    <property type="match status" value="1"/>
</dbReference>
<keyword evidence="2 5" id="KW-0238">DNA-binding</keyword>
<dbReference type="PROSITE" id="PS00041">
    <property type="entry name" value="HTH_ARAC_FAMILY_1"/>
    <property type="match status" value="1"/>
</dbReference>
<proteinExistence type="predicted"/>
<dbReference type="SUPFAM" id="SSF46689">
    <property type="entry name" value="Homeodomain-like"/>
    <property type="match status" value="2"/>
</dbReference>
<accession>A0A1H3DUS2</accession>
<dbReference type="GO" id="GO:0043565">
    <property type="term" value="F:sequence-specific DNA binding"/>
    <property type="evidence" value="ECO:0007669"/>
    <property type="project" value="InterPro"/>
</dbReference>
<keyword evidence="1" id="KW-0805">Transcription regulation</keyword>
<dbReference type="PRINTS" id="PR00032">
    <property type="entry name" value="HTHARAC"/>
</dbReference>
<evidence type="ECO:0000256" key="1">
    <source>
        <dbReference type="ARBA" id="ARBA00023015"/>
    </source>
</evidence>
<dbReference type="SMART" id="SM00342">
    <property type="entry name" value="HTH_ARAC"/>
    <property type="match status" value="1"/>
</dbReference>
<dbReference type="STRING" id="589385.SAMN05421504_103525"/>
<dbReference type="Gene3D" id="1.10.10.60">
    <property type="entry name" value="Homeodomain-like"/>
    <property type="match status" value="2"/>
</dbReference>
<protein>
    <submittedName>
        <fullName evidence="5">AraC-type DNA-binding protein</fullName>
    </submittedName>
</protein>
<reference evidence="5 6" key="1">
    <citation type="submission" date="2016-10" db="EMBL/GenBank/DDBJ databases">
        <authorList>
            <person name="de Groot N.N."/>
        </authorList>
    </citation>
    <scope>NUCLEOTIDE SEQUENCE [LARGE SCALE GENOMIC DNA]</scope>
    <source>
        <strain evidence="5 6">CPCC 202699</strain>
    </source>
</reference>
<evidence type="ECO:0000313" key="6">
    <source>
        <dbReference type="Proteomes" id="UP000199515"/>
    </source>
</evidence>
<sequence length="219" mass="23771">MREEYSTPLTVDDLARCAMYSKFHFSRMFQRVTGISPGRYLSAVRIEQAKRLLVSTTLSVADVTNQVGFSGVGSFSTRFRYSVGVTPSRYRRMDPPPFVGGCGGGCGVVRGSLAWNGAFPAFVGLFSGRVFEGVPARHVIMERPGEYVLDGVPAGSWYVLAHSMRGNLLGGTGQVQIGPESDLRVPEIRLRARRIADPPALLALLDDSAREEEPAALAC</sequence>
<gene>
    <name evidence="5" type="ORF">SAMN05421504_103525</name>
</gene>
<organism evidence="5 6">
    <name type="scientific">Amycolatopsis xylanica</name>
    <dbReference type="NCBI Taxonomy" id="589385"/>
    <lineage>
        <taxon>Bacteria</taxon>
        <taxon>Bacillati</taxon>
        <taxon>Actinomycetota</taxon>
        <taxon>Actinomycetes</taxon>
        <taxon>Pseudonocardiales</taxon>
        <taxon>Pseudonocardiaceae</taxon>
        <taxon>Amycolatopsis</taxon>
    </lineage>
</organism>
<keyword evidence="3" id="KW-0804">Transcription</keyword>
<dbReference type="AlphaFoldDB" id="A0A1H3DUS2"/>
<name>A0A1H3DUS2_9PSEU</name>
<dbReference type="InterPro" id="IPR018060">
    <property type="entry name" value="HTH_AraC"/>
</dbReference>
<keyword evidence="6" id="KW-1185">Reference proteome</keyword>
<evidence type="ECO:0000256" key="3">
    <source>
        <dbReference type="ARBA" id="ARBA00023163"/>
    </source>
</evidence>
<dbReference type="GO" id="GO:0003700">
    <property type="term" value="F:DNA-binding transcription factor activity"/>
    <property type="evidence" value="ECO:0007669"/>
    <property type="project" value="InterPro"/>
</dbReference>
<dbReference type="Proteomes" id="UP000199515">
    <property type="component" value="Unassembled WGS sequence"/>
</dbReference>
<evidence type="ECO:0000313" key="5">
    <source>
        <dbReference type="EMBL" id="SDX69868.1"/>
    </source>
</evidence>
<dbReference type="InterPro" id="IPR020449">
    <property type="entry name" value="Tscrpt_reg_AraC-type_HTH"/>
</dbReference>
<dbReference type="InterPro" id="IPR009057">
    <property type="entry name" value="Homeodomain-like_sf"/>
</dbReference>
<evidence type="ECO:0000256" key="2">
    <source>
        <dbReference type="ARBA" id="ARBA00023125"/>
    </source>
</evidence>
<dbReference type="EMBL" id="FNON01000003">
    <property type="protein sequence ID" value="SDX69868.1"/>
    <property type="molecule type" value="Genomic_DNA"/>
</dbReference>
<dbReference type="PROSITE" id="PS01124">
    <property type="entry name" value="HTH_ARAC_FAMILY_2"/>
    <property type="match status" value="1"/>
</dbReference>
<dbReference type="Pfam" id="PF12833">
    <property type="entry name" value="HTH_18"/>
    <property type="match status" value="1"/>
</dbReference>
<dbReference type="InterPro" id="IPR050204">
    <property type="entry name" value="AraC_XylS_family_regulators"/>
</dbReference>
<dbReference type="InterPro" id="IPR018062">
    <property type="entry name" value="HTH_AraC-typ_CS"/>
</dbReference>
<dbReference type="PANTHER" id="PTHR46796">
    <property type="entry name" value="HTH-TYPE TRANSCRIPTIONAL ACTIVATOR RHAS-RELATED"/>
    <property type="match status" value="1"/>
</dbReference>
<feature type="domain" description="HTH araC/xylS-type" evidence="4">
    <location>
        <begin position="1"/>
        <end position="93"/>
    </location>
</feature>
<evidence type="ECO:0000259" key="4">
    <source>
        <dbReference type="PROSITE" id="PS01124"/>
    </source>
</evidence>